<dbReference type="InterPro" id="IPR007182">
    <property type="entry name" value="MnhB"/>
</dbReference>
<comment type="caution">
    <text evidence="9">The sequence shown here is derived from an EMBL/GenBank/DDBJ whole genome shotgun (WGS) entry which is preliminary data.</text>
</comment>
<evidence type="ECO:0000256" key="5">
    <source>
        <dbReference type="ARBA" id="ARBA00022989"/>
    </source>
</evidence>
<keyword evidence="5 7" id="KW-1133">Transmembrane helix</keyword>
<feature type="domain" description="Na+/H+ antiporter MnhB subunit-related protein" evidence="8">
    <location>
        <begin position="9"/>
        <end position="131"/>
    </location>
</feature>
<dbReference type="EMBL" id="AQQV01000001">
    <property type="protein sequence ID" value="ORE89283.1"/>
    <property type="molecule type" value="Genomic_DNA"/>
</dbReference>
<dbReference type="AlphaFoldDB" id="A0A1Y1SHY0"/>
<gene>
    <name evidence="9" type="ORF">ATO7_05370</name>
</gene>
<evidence type="ECO:0000313" key="10">
    <source>
        <dbReference type="Proteomes" id="UP000192342"/>
    </source>
</evidence>
<keyword evidence="6 7" id="KW-0472">Membrane</keyword>
<dbReference type="PANTHER" id="PTHR33932">
    <property type="entry name" value="NA(+)/H(+) ANTIPORTER SUBUNIT B"/>
    <property type="match status" value="1"/>
</dbReference>
<evidence type="ECO:0000256" key="4">
    <source>
        <dbReference type="ARBA" id="ARBA00022692"/>
    </source>
</evidence>
<organism evidence="9 10">
    <name type="scientific">Oceanococcus atlanticus</name>
    <dbReference type="NCBI Taxonomy" id="1317117"/>
    <lineage>
        <taxon>Bacteria</taxon>
        <taxon>Pseudomonadati</taxon>
        <taxon>Pseudomonadota</taxon>
        <taxon>Gammaproteobacteria</taxon>
        <taxon>Chromatiales</taxon>
        <taxon>Oceanococcaceae</taxon>
        <taxon>Oceanococcus</taxon>
    </lineage>
</organism>
<feature type="transmembrane region" description="Helical" evidence="7">
    <location>
        <begin position="12"/>
        <end position="30"/>
    </location>
</feature>
<dbReference type="NCBIfam" id="NF009162">
    <property type="entry name" value="PRK12508.1"/>
    <property type="match status" value="1"/>
</dbReference>
<comment type="similarity">
    <text evidence="2">Belongs to the CPA3 antiporters (TC 2.A.63) subunit B family.</text>
</comment>
<dbReference type="GO" id="GO:0005886">
    <property type="term" value="C:plasma membrane"/>
    <property type="evidence" value="ECO:0007669"/>
    <property type="project" value="UniProtKB-SubCell"/>
</dbReference>
<evidence type="ECO:0000256" key="1">
    <source>
        <dbReference type="ARBA" id="ARBA00004651"/>
    </source>
</evidence>
<keyword evidence="3" id="KW-1003">Cell membrane</keyword>
<feature type="transmembrane region" description="Helical" evidence="7">
    <location>
        <begin position="111"/>
        <end position="138"/>
    </location>
</feature>
<evidence type="ECO:0000256" key="7">
    <source>
        <dbReference type="SAM" id="Phobius"/>
    </source>
</evidence>
<dbReference type="Proteomes" id="UP000192342">
    <property type="component" value="Unassembled WGS sequence"/>
</dbReference>
<dbReference type="InterPro" id="IPR050622">
    <property type="entry name" value="CPA3_antiporter_subunitB"/>
</dbReference>
<evidence type="ECO:0000259" key="8">
    <source>
        <dbReference type="Pfam" id="PF04039"/>
    </source>
</evidence>
<sequence length="152" mass="16384">MTPKSNSAVLRVVTKQIIPMILLFGLYVQFHGEYGPGGGFQAGVIFAAGFVLYALVFGLDNASRAMPARALFKLAPLGVLLFAGVGVYSLLRGYAFLDYTAIDPHDPVHAQHLGILIIELGVGLTVFSVLLLIFYAFAGRRRADSLTHKDMG</sequence>
<name>A0A1Y1SHY0_9GAMM</name>
<reference evidence="9 10" key="1">
    <citation type="submission" date="2013-04" db="EMBL/GenBank/DDBJ databases">
        <title>Oceanococcus atlanticus 22II-S10r2 Genome Sequencing.</title>
        <authorList>
            <person name="Lai Q."/>
            <person name="Li G."/>
            <person name="Shao Z."/>
        </authorList>
    </citation>
    <scope>NUCLEOTIDE SEQUENCE [LARGE SCALE GENOMIC DNA]</scope>
    <source>
        <strain evidence="9 10">22II-S10r2</strain>
    </source>
</reference>
<evidence type="ECO:0000256" key="3">
    <source>
        <dbReference type="ARBA" id="ARBA00022475"/>
    </source>
</evidence>
<feature type="transmembrane region" description="Helical" evidence="7">
    <location>
        <begin position="71"/>
        <end position="91"/>
    </location>
</feature>
<evidence type="ECO:0000256" key="2">
    <source>
        <dbReference type="ARBA" id="ARBA00009425"/>
    </source>
</evidence>
<keyword evidence="4 7" id="KW-0812">Transmembrane</keyword>
<accession>A0A1Y1SHY0</accession>
<comment type="subcellular location">
    <subcellularLocation>
        <location evidence="1">Cell membrane</location>
        <topology evidence="1">Multi-pass membrane protein</topology>
    </subcellularLocation>
</comment>
<dbReference type="STRING" id="1317117.ATO7_05370"/>
<dbReference type="RefSeq" id="WP_083560260.1">
    <property type="nucleotide sequence ID" value="NZ_AQQV01000001.1"/>
</dbReference>
<dbReference type="PANTHER" id="PTHR33932:SF4">
    <property type="entry name" value="NA(+)_H(+) ANTIPORTER SUBUNIT B"/>
    <property type="match status" value="1"/>
</dbReference>
<protein>
    <submittedName>
        <fullName evidence="9">Monovalent cation/H+ antiporter subunit B</fullName>
    </submittedName>
</protein>
<keyword evidence="10" id="KW-1185">Reference proteome</keyword>
<dbReference type="Pfam" id="PF04039">
    <property type="entry name" value="MnhB"/>
    <property type="match status" value="1"/>
</dbReference>
<dbReference type="OrthoDB" id="2085045at2"/>
<feature type="transmembrane region" description="Helical" evidence="7">
    <location>
        <begin position="42"/>
        <end position="59"/>
    </location>
</feature>
<evidence type="ECO:0000256" key="6">
    <source>
        <dbReference type="ARBA" id="ARBA00023136"/>
    </source>
</evidence>
<proteinExistence type="inferred from homology"/>
<evidence type="ECO:0000313" key="9">
    <source>
        <dbReference type="EMBL" id="ORE89283.1"/>
    </source>
</evidence>